<proteinExistence type="predicted"/>
<evidence type="ECO:0000313" key="2">
    <source>
        <dbReference type="RefSeq" id="XP_022345940.1"/>
    </source>
</evidence>
<dbReference type="OrthoDB" id="6134432at2759"/>
<organism evidence="1 2">
    <name type="scientific">Crassostrea virginica</name>
    <name type="common">Eastern oyster</name>
    <dbReference type="NCBI Taxonomy" id="6565"/>
    <lineage>
        <taxon>Eukaryota</taxon>
        <taxon>Metazoa</taxon>
        <taxon>Spiralia</taxon>
        <taxon>Lophotrochozoa</taxon>
        <taxon>Mollusca</taxon>
        <taxon>Bivalvia</taxon>
        <taxon>Autobranchia</taxon>
        <taxon>Pteriomorphia</taxon>
        <taxon>Ostreida</taxon>
        <taxon>Ostreoidea</taxon>
        <taxon>Ostreidae</taxon>
        <taxon>Crassostrea</taxon>
    </lineage>
</organism>
<dbReference type="RefSeq" id="XP_022345940.1">
    <property type="nucleotide sequence ID" value="XM_022490232.1"/>
</dbReference>
<dbReference type="AlphaFoldDB" id="A0A8B8F0U7"/>
<dbReference type="GeneID" id="111138324"/>
<evidence type="ECO:0000313" key="1">
    <source>
        <dbReference type="Proteomes" id="UP000694844"/>
    </source>
</evidence>
<dbReference type="Proteomes" id="UP000694844">
    <property type="component" value="Chromosome 5"/>
</dbReference>
<protein>
    <submittedName>
        <fullName evidence="2">Uncharacterized protein LOC111138324 isoform X2</fullName>
    </submittedName>
</protein>
<name>A0A8B8F0U7_CRAVI</name>
<keyword evidence="1" id="KW-1185">Reference proteome</keyword>
<accession>A0A8B8F0U7</accession>
<reference evidence="2" key="1">
    <citation type="submission" date="2025-08" db="UniProtKB">
        <authorList>
            <consortium name="RefSeq"/>
        </authorList>
    </citation>
    <scope>IDENTIFICATION</scope>
    <source>
        <tissue evidence="2">Whole sample</tissue>
    </source>
</reference>
<gene>
    <name evidence="2" type="primary">LOC111138324</name>
</gene>
<sequence length="175" mass="20234">MDDCDRISHKKSVTFRFLENGILTYRRMVKKKDIVKVFVIYLSLCHVSPAHPCGENPLRTLISISFKTGHPLRSVLLALREMDGSIYKQLQVDFQRYAGCIGIVDTGYFKRSSASDMKSKRTFQSEHGYDGDLQLFKPLTSKNKTAERLLLLEKTKQLLDSELFPFSRQLKRVLR</sequence>